<reference evidence="24" key="1">
    <citation type="submission" date="2020-10" db="EMBL/GenBank/DDBJ databases">
        <authorList>
            <person name="Gilroy R."/>
        </authorList>
    </citation>
    <scope>NUCLEOTIDE SEQUENCE</scope>
    <source>
        <strain evidence="24">F6-4510</strain>
    </source>
</reference>
<dbReference type="SUPFAM" id="SSF51621">
    <property type="entry name" value="Phosphoenolpyruvate/pyruvate domain"/>
    <property type="match status" value="1"/>
</dbReference>
<dbReference type="Pfam" id="PF05524">
    <property type="entry name" value="PEP-utilisers_N"/>
    <property type="match status" value="1"/>
</dbReference>
<feature type="domain" description="Phosphotransferase system enzyme I N-terminal" evidence="23">
    <location>
        <begin position="9"/>
        <end position="120"/>
    </location>
</feature>
<evidence type="ECO:0000256" key="9">
    <source>
        <dbReference type="ARBA" id="ARBA00022490"/>
    </source>
</evidence>
<gene>
    <name evidence="24" type="primary">ptsP</name>
    <name evidence="24" type="ORF">IAC55_05780</name>
</gene>
<dbReference type="GO" id="GO:0008965">
    <property type="term" value="F:phosphoenolpyruvate-protein phosphotransferase activity"/>
    <property type="evidence" value="ECO:0007669"/>
    <property type="project" value="UniProtKB-EC"/>
</dbReference>
<keyword evidence="12 17" id="KW-0598">Phosphotransferase system</keyword>
<comment type="subcellular location">
    <subcellularLocation>
        <location evidence="4 17">Cytoplasm</location>
    </subcellularLocation>
</comment>
<evidence type="ECO:0000256" key="5">
    <source>
        <dbReference type="ARBA" id="ARBA00007837"/>
    </source>
</evidence>
<comment type="caution">
    <text evidence="24">The sequence shown here is derived from an EMBL/GenBank/DDBJ whole genome shotgun (WGS) entry which is preliminary data.</text>
</comment>
<feature type="active site" description="Proton donor" evidence="18">
    <location>
        <position position="495"/>
    </location>
</feature>
<accession>A0A9D9H129</accession>
<dbReference type="PIRSF" id="PIRSF000732">
    <property type="entry name" value="PTS_enzyme_I"/>
    <property type="match status" value="1"/>
</dbReference>
<evidence type="ECO:0000256" key="8">
    <source>
        <dbReference type="ARBA" id="ARBA00022448"/>
    </source>
</evidence>
<dbReference type="InterPro" id="IPR008731">
    <property type="entry name" value="PTS_EIN"/>
</dbReference>
<evidence type="ECO:0000256" key="4">
    <source>
        <dbReference type="ARBA" id="ARBA00004496"/>
    </source>
</evidence>
<sequence>MKKFTVSKAASKGVVMGKAFIAVQEKLEADTRIIKDSEKEIEVLKFNKAVKEAVEEIKVLAKDSEIFAAHLDVAEDAVLADSVNAKINGENKNAELALEEAVSEIVTMFESLDDEYLRERAADIKDVGKRMMCKLKGVKSNPFEGINEEVIVIAEDLAPSDTANMDFNYIKGFITEAGGVTSHVAIMARSMEIPAFVGVEGFRSQVTNDDYIILDALGNEIIVNPDEETKASYLKKAEEYKAMKAELESMNDLPATTLDGRTVELFANVGSITDVENAVTRGAEGIGLFRSEFLYMENTKFPTEQEQFDTYKKAIETIKHPMIIRTLDIGGDKELSYYEFDKEENPFLGWRAIRISLDLKDVFKTQLRAILRASAYGDIRIMYPMIISVEEFRAANEILEECKAELRTDNIPFNDSIQTGIMIETPAGVMCAEDLAKEVDFFSIGTNDLTQYLLAVDRGNQKIAKMYNSFHPAVLRAISKVIEAGHKYGKMVGMCGEFASDEKALPILLGMGLDEFSMAATEIAASRYRVRNLKFEECKELAKAVCEKSTIAEIRELID</sequence>
<comment type="cofactor">
    <cofactor evidence="2 17 20">
        <name>Mg(2+)</name>
        <dbReference type="ChEBI" id="CHEBI:18420"/>
    </cofactor>
</comment>
<feature type="active site" description="Tele-phosphohistidine intermediate" evidence="18">
    <location>
        <position position="183"/>
    </location>
</feature>
<protein>
    <recommendedName>
        <fullName evidence="7 17">Phosphoenolpyruvate-protein phosphotransferase</fullName>
        <ecNumber evidence="6 17">2.7.3.9</ecNumber>
    </recommendedName>
    <alternativeName>
        <fullName evidence="16 17">Phosphotransferase system, enzyme I</fullName>
    </alternativeName>
</protein>
<evidence type="ECO:0000256" key="1">
    <source>
        <dbReference type="ARBA" id="ARBA00000683"/>
    </source>
</evidence>
<feature type="binding site" evidence="19">
    <location>
        <begin position="447"/>
        <end position="448"/>
    </location>
    <ligand>
        <name>phosphoenolpyruvate</name>
        <dbReference type="ChEBI" id="CHEBI:58702"/>
    </ligand>
</feature>
<feature type="domain" description="PEP-utilising enzyme C-terminal" evidence="22">
    <location>
        <begin position="244"/>
        <end position="534"/>
    </location>
</feature>
<dbReference type="PANTHER" id="PTHR46244:SF3">
    <property type="entry name" value="PHOSPHOENOLPYRUVATE-PROTEIN PHOSPHOTRANSFERASE"/>
    <property type="match status" value="1"/>
</dbReference>
<dbReference type="EC" id="2.7.3.9" evidence="6 17"/>
<proteinExistence type="inferred from homology"/>
<dbReference type="SUPFAM" id="SSF47831">
    <property type="entry name" value="Enzyme I of the PEP:sugar phosphotransferase system HPr-binding (sub)domain"/>
    <property type="match status" value="1"/>
</dbReference>
<dbReference type="Gene3D" id="1.10.274.10">
    <property type="entry name" value="PtsI, HPr-binding domain"/>
    <property type="match status" value="1"/>
</dbReference>
<dbReference type="InterPro" id="IPR040442">
    <property type="entry name" value="Pyrv_kinase-like_dom_sf"/>
</dbReference>
<evidence type="ECO:0000256" key="10">
    <source>
        <dbReference type="ARBA" id="ARBA00022597"/>
    </source>
</evidence>
<dbReference type="PRINTS" id="PR01736">
    <property type="entry name" value="PHPHTRNFRASE"/>
</dbReference>
<evidence type="ECO:0000256" key="14">
    <source>
        <dbReference type="ARBA" id="ARBA00022777"/>
    </source>
</evidence>
<feature type="binding site" evidence="19">
    <location>
        <position position="458"/>
    </location>
    <ligand>
        <name>phosphoenolpyruvate</name>
        <dbReference type="ChEBI" id="CHEBI:58702"/>
    </ligand>
</feature>
<evidence type="ECO:0000256" key="2">
    <source>
        <dbReference type="ARBA" id="ARBA00001946"/>
    </source>
</evidence>
<evidence type="ECO:0000256" key="3">
    <source>
        <dbReference type="ARBA" id="ARBA00002728"/>
    </source>
</evidence>
<feature type="domain" description="PEP-utilising enzyme mobile" evidence="21">
    <location>
        <begin position="147"/>
        <end position="216"/>
    </location>
</feature>
<dbReference type="InterPro" id="IPR008279">
    <property type="entry name" value="PEP-util_enz_mobile_dom"/>
</dbReference>
<keyword evidence="10 17" id="KW-0762">Sugar transport</keyword>
<dbReference type="InterPro" id="IPR000121">
    <property type="entry name" value="PEP_util_C"/>
</dbReference>
<dbReference type="Gene3D" id="3.50.30.10">
    <property type="entry name" value="Phosphohistidine domain"/>
    <property type="match status" value="1"/>
</dbReference>
<evidence type="ECO:0000256" key="7">
    <source>
        <dbReference type="ARBA" id="ARBA00016544"/>
    </source>
</evidence>
<comment type="similarity">
    <text evidence="5 17">Belongs to the PEP-utilizing enzyme family.</text>
</comment>
<dbReference type="InterPro" id="IPR050499">
    <property type="entry name" value="PEP-utilizing_PTS_enzyme"/>
</dbReference>
<evidence type="ECO:0000256" key="11">
    <source>
        <dbReference type="ARBA" id="ARBA00022679"/>
    </source>
</evidence>
<dbReference type="Gene3D" id="3.20.20.60">
    <property type="entry name" value="Phosphoenolpyruvate-binding domains"/>
    <property type="match status" value="1"/>
</dbReference>
<comment type="function">
    <text evidence="3 17">General (non sugar-specific) component of the phosphoenolpyruvate-dependent sugar phosphotransferase system (sugar PTS). This major carbohydrate active-transport system catalyzes the phosphorylation of incoming sugar substrates concomitantly with their translocation across the cell membrane. Enzyme I transfers the phosphoryl group from phosphoenolpyruvate (PEP) to the phosphoryl carrier protein (HPr).</text>
</comment>
<evidence type="ECO:0000259" key="23">
    <source>
        <dbReference type="Pfam" id="PF05524"/>
    </source>
</evidence>
<dbReference type="PANTHER" id="PTHR46244">
    <property type="entry name" value="PHOSPHOENOLPYRUVATE-PROTEIN PHOSPHOTRANSFERASE"/>
    <property type="match status" value="1"/>
</dbReference>
<evidence type="ECO:0000256" key="12">
    <source>
        <dbReference type="ARBA" id="ARBA00022683"/>
    </source>
</evidence>
<evidence type="ECO:0000313" key="24">
    <source>
        <dbReference type="EMBL" id="MBO8434810.1"/>
    </source>
</evidence>
<evidence type="ECO:0000313" key="25">
    <source>
        <dbReference type="Proteomes" id="UP000823611"/>
    </source>
</evidence>
<reference evidence="24" key="2">
    <citation type="journal article" date="2021" name="PeerJ">
        <title>Extensive microbial diversity within the chicken gut microbiome revealed by metagenomics and culture.</title>
        <authorList>
            <person name="Gilroy R."/>
            <person name="Ravi A."/>
            <person name="Getino M."/>
            <person name="Pursley I."/>
            <person name="Horton D.L."/>
            <person name="Alikhan N.F."/>
            <person name="Baker D."/>
            <person name="Gharbi K."/>
            <person name="Hall N."/>
            <person name="Watson M."/>
            <person name="Adriaenssens E.M."/>
            <person name="Foster-Nyarko E."/>
            <person name="Jarju S."/>
            <person name="Secka A."/>
            <person name="Antonio M."/>
            <person name="Oren A."/>
            <person name="Chaudhuri R.R."/>
            <person name="La Ragione R."/>
            <person name="Hildebrand F."/>
            <person name="Pallen M.J."/>
        </authorList>
    </citation>
    <scope>NUCLEOTIDE SEQUENCE</scope>
    <source>
        <strain evidence="24">F6-4510</strain>
    </source>
</reference>
<evidence type="ECO:0000259" key="22">
    <source>
        <dbReference type="Pfam" id="PF02896"/>
    </source>
</evidence>
<dbReference type="Pfam" id="PF02896">
    <property type="entry name" value="PEP-utilizers_C"/>
    <property type="match status" value="1"/>
</dbReference>
<dbReference type="EMBL" id="JADIMX010000107">
    <property type="protein sequence ID" value="MBO8434810.1"/>
    <property type="molecule type" value="Genomic_DNA"/>
</dbReference>
<dbReference type="NCBIfam" id="TIGR01417">
    <property type="entry name" value="PTS_I_fam"/>
    <property type="match status" value="1"/>
</dbReference>
<evidence type="ECO:0000256" key="15">
    <source>
        <dbReference type="ARBA" id="ARBA00022842"/>
    </source>
</evidence>
<keyword evidence="11 17" id="KW-0808">Transferase</keyword>
<dbReference type="InterPro" id="IPR015813">
    <property type="entry name" value="Pyrv/PenolPyrv_kinase-like_dom"/>
</dbReference>
<dbReference type="InterPro" id="IPR036637">
    <property type="entry name" value="Phosphohistidine_dom_sf"/>
</dbReference>
<evidence type="ECO:0000256" key="16">
    <source>
        <dbReference type="ARBA" id="ARBA00033235"/>
    </source>
</evidence>
<dbReference type="PROSITE" id="PS00742">
    <property type="entry name" value="PEP_ENZYMES_2"/>
    <property type="match status" value="1"/>
</dbReference>
<dbReference type="GO" id="GO:0005737">
    <property type="term" value="C:cytoplasm"/>
    <property type="evidence" value="ECO:0007669"/>
    <property type="project" value="UniProtKB-SubCell"/>
</dbReference>
<keyword evidence="9 17" id="KW-0963">Cytoplasm</keyword>
<keyword evidence="15 17" id="KW-0460">Magnesium</keyword>
<dbReference type="Proteomes" id="UP000823611">
    <property type="component" value="Unassembled WGS sequence"/>
</dbReference>
<evidence type="ECO:0000259" key="21">
    <source>
        <dbReference type="Pfam" id="PF00391"/>
    </source>
</evidence>
<dbReference type="InterPro" id="IPR006318">
    <property type="entry name" value="PTS_EI-like"/>
</dbReference>
<dbReference type="GO" id="GO:0009401">
    <property type="term" value="P:phosphoenolpyruvate-dependent sugar phosphotransferase system"/>
    <property type="evidence" value="ECO:0007669"/>
    <property type="project" value="UniProtKB-KW"/>
</dbReference>
<dbReference type="Pfam" id="PF00391">
    <property type="entry name" value="PEP-utilizers"/>
    <property type="match status" value="1"/>
</dbReference>
<dbReference type="InterPro" id="IPR024692">
    <property type="entry name" value="PTS_EI"/>
</dbReference>
<keyword evidence="8 17" id="KW-0813">Transport</keyword>
<dbReference type="InterPro" id="IPR036618">
    <property type="entry name" value="PtsI_HPr-bd_sf"/>
</dbReference>
<feature type="binding site" evidence="19">
    <location>
        <position position="325"/>
    </location>
    <ligand>
        <name>phosphoenolpyruvate</name>
        <dbReference type="ChEBI" id="CHEBI:58702"/>
    </ligand>
</feature>
<keyword evidence="14 17" id="KW-0418">Kinase</keyword>
<evidence type="ECO:0000256" key="17">
    <source>
        <dbReference type="PIRNR" id="PIRNR000732"/>
    </source>
</evidence>
<evidence type="ECO:0000256" key="19">
    <source>
        <dbReference type="PIRSR" id="PIRSR000732-2"/>
    </source>
</evidence>
<dbReference type="AlphaFoldDB" id="A0A9D9H129"/>
<organism evidence="24 25">
    <name type="scientific">Candidatus Fimicola merdigallinarum</name>
    <dbReference type="NCBI Taxonomy" id="2840819"/>
    <lineage>
        <taxon>Bacteria</taxon>
        <taxon>Bacillati</taxon>
        <taxon>Bacillota</taxon>
        <taxon>Clostridia</taxon>
        <taxon>Lachnospirales</taxon>
        <taxon>Lachnospiraceae</taxon>
        <taxon>Lachnospiraceae incertae sedis</taxon>
        <taxon>Candidatus Fimicola</taxon>
    </lineage>
</organism>
<evidence type="ECO:0000256" key="18">
    <source>
        <dbReference type="PIRSR" id="PIRSR000732-1"/>
    </source>
</evidence>
<dbReference type="GO" id="GO:0046872">
    <property type="term" value="F:metal ion binding"/>
    <property type="evidence" value="ECO:0007669"/>
    <property type="project" value="UniProtKB-KW"/>
</dbReference>
<keyword evidence="13 17" id="KW-0479">Metal-binding</keyword>
<feature type="binding site" evidence="19">
    <location>
        <position position="290"/>
    </location>
    <ligand>
        <name>phosphoenolpyruvate</name>
        <dbReference type="ChEBI" id="CHEBI:58702"/>
    </ligand>
</feature>
<evidence type="ECO:0000256" key="20">
    <source>
        <dbReference type="PIRSR" id="PIRSR000732-3"/>
    </source>
</evidence>
<evidence type="ECO:0000256" key="6">
    <source>
        <dbReference type="ARBA" id="ARBA00012232"/>
    </source>
</evidence>
<dbReference type="SUPFAM" id="SSF52009">
    <property type="entry name" value="Phosphohistidine domain"/>
    <property type="match status" value="1"/>
</dbReference>
<evidence type="ECO:0000256" key="13">
    <source>
        <dbReference type="ARBA" id="ARBA00022723"/>
    </source>
</evidence>
<dbReference type="GO" id="GO:0016301">
    <property type="term" value="F:kinase activity"/>
    <property type="evidence" value="ECO:0007669"/>
    <property type="project" value="UniProtKB-KW"/>
</dbReference>
<comment type="catalytic activity">
    <reaction evidence="1 17">
        <text>L-histidyl-[protein] + phosphoenolpyruvate = N(pros)-phospho-L-histidyl-[protein] + pyruvate</text>
        <dbReference type="Rhea" id="RHEA:23880"/>
        <dbReference type="Rhea" id="RHEA-COMP:9745"/>
        <dbReference type="Rhea" id="RHEA-COMP:9746"/>
        <dbReference type="ChEBI" id="CHEBI:15361"/>
        <dbReference type="ChEBI" id="CHEBI:29979"/>
        <dbReference type="ChEBI" id="CHEBI:58702"/>
        <dbReference type="ChEBI" id="CHEBI:64837"/>
        <dbReference type="EC" id="2.7.3.9"/>
    </reaction>
</comment>
<name>A0A9D9H129_9FIRM</name>
<feature type="binding site" evidence="20">
    <location>
        <position position="448"/>
    </location>
    <ligand>
        <name>Mg(2+)</name>
        <dbReference type="ChEBI" id="CHEBI:18420"/>
    </ligand>
</feature>
<dbReference type="InterPro" id="IPR023151">
    <property type="entry name" value="PEP_util_CS"/>
</dbReference>
<feature type="binding site" evidence="20">
    <location>
        <position position="424"/>
    </location>
    <ligand>
        <name>Mg(2+)</name>
        <dbReference type="ChEBI" id="CHEBI:18420"/>
    </ligand>
</feature>